<dbReference type="InterPro" id="IPR052359">
    <property type="entry name" value="HTH-type_reg/antitoxin"/>
</dbReference>
<evidence type="ECO:0000256" key="3">
    <source>
        <dbReference type="ARBA" id="ARBA00023163"/>
    </source>
</evidence>
<evidence type="ECO:0000259" key="4">
    <source>
        <dbReference type="PROSITE" id="PS50943"/>
    </source>
</evidence>
<dbReference type="SUPFAM" id="SSF47413">
    <property type="entry name" value="lambda repressor-like DNA-binding domains"/>
    <property type="match status" value="1"/>
</dbReference>
<proteinExistence type="predicted"/>
<dbReference type="GO" id="GO:0003677">
    <property type="term" value="F:DNA binding"/>
    <property type="evidence" value="ECO:0007669"/>
    <property type="project" value="UniProtKB-KW"/>
</dbReference>
<comment type="caution">
    <text evidence="5">The sequence shown here is derived from an EMBL/GenBank/DDBJ whole genome shotgun (WGS) entry which is preliminary data.</text>
</comment>
<dbReference type="Gene3D" id="1.10.260.40">
    <property type="entry name" value="lambda repressor-like DNA-binding domains"/>
    <property type="match status" value="1"/>
</dbReference>
<evidence type="ECO:0000256" key="1">
    <source>
        <dbReference type="ARBA" id="ARBA00023015"/>
    </source>
</evidence>
<sequence>MTDVRLDRMHKLAQRLAKNGTMDQLTMRKIDALALSAKLDEMTAERIKNLREREHISQGVLATILNMSNESVQKWEQGKSKPQGAALRLLNMIDKKGIECVLS</sequence>
<reference evidence="5" key="1">
    <citation type="submission" date="2023-05" db="EMBL/GenBank/DDBJ databases">
        <title>Colonisation of extended spectrum b-lactamase- and carbapenemase-producing bacteria on hospital surfaces from low- and middle-income countries.</title>
        <authorList>
            <person name="Nieto-Rosado M."/>
            <person name="Sands K."/>
            <person name="Iregbu K."/>
            <person name="Zahra R."/>
            <person name="Mazarati J.B."/>
            <person name="Mehtar S."/>
            <person name="Barnards-Group B."/>
            <person name="Walsh T.R."/>
        </authorList>
    </citation>
    <scope>NUCLEOTIDE SEQUENCE</scope>
    <source>
        <strain evidence="5">PP-E493</strain>
    </source>
</reference>
<accession>A0AAE4Q3H4</accession>
<dbReference type="PROSITE" id="PS50943">
    <property type="entry name" value="HTH_CROC1"/>
    <property type="match status" value="1"/>
</dbReference>
<dbReference type="RefSeq" id="WP_011711574.1">
    <property type="nucleotide sequence ID" value="NZ_AP025015.1"/>
</dbReference>
<dbReference type="PANTHER" id="PTHR36511">
    <property type="entry name" value="MERR FAMILY BACTERIAL REGULATORY PROTEIN"/>
    <property type="match status" value="1"/>
</dbReference>
<evidence type="ECO:0000313" key="6">
    <source>
        <dbReference type="Proteomes" id="UP001187859"/>
    </source>
</evidence>
<dbReference type="Pfam" id="PF01381">
    <property type="entry name" value="HTH_3"/>
    <property type="match status" value="1"/>
</dbReference>
<keyword evidence="2" id="KW-0238">DNA-binding</keyword>
<dbReference type="InterPro" id="IPR001387">
    <property type="entry name" value="Cro/C1-type_HTH"/>
</dbReference>
<keyword evidence="3" id="KW-0804">Transcription</keyword>
<keyword evidence="1" id="KW-0805">Transcription regulation</keyword>
<dbReference type="EMBL" id="JASGOQ010000002">
    <property type="protein sequence ID" value="MDV5392909.1"/>
    <property type="molecule type" value="Genomic_DNA"/>
</dbReference>
<organism evidence="5 6">
    <name type="scientific">Shewanella xiamenensis</name>
    <dbReference type="NCBI Taxonomy" id="332186"/>
    <lineage>
        <taxon>Bacteria</taxon>
        <taxon>Pseudomonadati</taxon>
        <taxon>Pseudomonadota</taxon>
        <taxon>Gammaproteobacteria</taxon>
        <taxon>Alteromonadales</taxon>
        <taxon>Shewanellaceae</taxon>
        <taxon>Shewanella</taxon>
    </lineage>
</organism>
<name>A0AAE4Q3H4_9GAMM</name>
<dbReference type="AlphaFoldDB" id="A0AAE4Q3H4"/>
<gene>
    <name evidence="5" type="ORF">QM089_22205</name>
</gene>
<evidence type="ECO:0000256" key="2">
    <source>
        <dbReference type="ARBA" id="ARBA00023125"/>
    </source>
</evidence>
<feature type="domain" description="HTH cro/C1-type" evidence="4">
    <location>
        <begin position="47"/>
        <end position="82"/>
    </location>
</feature>
<dbReference type="CDD" id="cd00093">
    <property type="entry name" value="HTH_XRE"/>
    <property type="match status" value="1"/>
</dbReference>
<protein>
    <submittedName>
        <fullName evidence="5">Helix-turn-helix domain-containing protein</fullName>
    </submittedName>
</protein>
<dbReference type="PANTHER" id="PTHR36511:SF3">
    <property type="entry name" value="ANTITOXIN HIGA-2"/>
    <property type="match status" value="1"/>
</dbReference>
<dbReference type="SMART" id="SM00530">
    <property type="entry name" value="HTH_XRE"/>
    <property type="match status" value="1"/>
</dbReference>
<evidence type="ECO:0000313" key="5">
    <source>
        <dbReference type="EMBL" id="MDV5392909.1"/>
    </source>
</evidence>
<dbReference type="InterPro" id="IPR010982">
    <property type="entry name" value="Lambda_DNA-bd_dom_sf"/>
</dbReference>
<dbReference type="Proteomes" id="UP001187859">
    <property type="component" value="Unassembled WGS sequence"/>
</dbReference>